<dbReference type="AlphaFoldDB" id="A0A238V591"/>
<sequence length="58" mass="6771">MRLSIASNVRDQYLASIKNTGAMPFRSYIESSDRYSVSEKEPQEEHHFVWKVVQIVVL</sequence>
<reference evidence="2" key="1">
    <citation type="submission" date="2017-06" db="EMBL/GenBank/DDBJ databases">
        <authorList>
            <person name="Varghese N."/>
            <person name="Submissions S."/>
        </authorList>
    </citation>
    <scope>NUCLEOTIDE SEQUENCE [LARGE SCALE GENOMIC DNA]</scope>
    <source>
        <strain evidence="2">DSM 28041</strain>
    </source>
</reference>
<protein>
    <submittedName>
        <fullName evidence="1">Uncharacterized protein</fullName>
    </submittedName>
</protein>
<evidence type="ECO:0000313" key="2">
    <source>
        <dbReference type="Proteomes" id="UP000198310"/>
    </source>
</evidence>
<dbReference type="Proteomes" id="UP000198310">
    <property type="component" value="Unassembled WGS sequence"/>
</dbReference>
<proteinExistence type="predicted"/>
<accession>A0A238V591</accession>
<name>A0A238V591_9BACT</name>
<organism evidence="1 2">
    <name type="scientific">Hymenobacter mucosus</name>
    <dbReference type="NCBI Taxonomy" id="1411120"/>
    <lineage>
        <taxon>Bacteria</taxon>
        <taxon>Pseudomonadati</taxon>
        <taxon>Bacteroidota</taxon>
        <taxon>Cytophagia</taxon>
        <taxon>Cytophagales</taxon>
        <taxon>Hymenobacteraceae</taxon>
        <taxon>Hymenobacter</taxon>
    </lineage>
</organism>
<dbReference type="EMBL" id="FZNS01000001">
    <property type="protein sequence ID" value="SNR28699.1"/>
    <property type="molecule type" value="Genomic_DNA"/>
</dbReference>
<evidence type="ECO:0000313" key="1">
    <source>
        <dbReference type="EMBL" id="SNR28699.1"/>
    </source>
</evidence>
<keyword evidence="2" id="KW-1185">Reference proteome</keyword>
<gene>
    <name evidence="1" type="ORF">SAMN06269173_10136</name>
</gene>